<dbReference type="EMBL" id="JACHLY010000001">
    <property type="protein sequence ID" value="MBB5998171.1"/>
    <property type="molecule type" value="Genomic_DNA"/>
</dbReference>
<evidence type="ECO:0000313" key="3">
    <source>
        <dbReference type="Proteomes" id="UP000578077"/>
    </source>
</evidence>
<proteinExistence type="predicted"/>
<evidence type="ECO:0000256" key="1">
    <source>
        <dbReference type="SAM" id="MobiDB-lite"/>
    </source>
</evidence>
<dbReference type="AlphaFoldDB" id="A0A841EFI5"/>
<dbReference type="RefSeq" id="WP_184634297.1">
    <property type="nucleotide sequence ID" value="NZ_BAABKT010000019.1"/>
</dbReference>
<dbReference type="SUPFAM" id="SSF48371">
    <property type="entry name" value="ARM repeat"/>
    <property type="match status" value="1"/>
</dbReference>
<comment type="caution">
    <text evidence="2">The sequence shown here is derived from an EMBL/GenBank/DDBJ whole genome shotgun (WGS) entry which is preliminary data.</text>
</comment>
<reference evidence="2 3" key="1">
    <citation type="submission" date="2020-08" db="EMBL/GenBank/DDBJ databases">
        <title>Sequencing the genomes of 1000 actinobacteria strains.</title>
        <authorList>
            <person name="Klenk H.-P."/>
        </authorList>
    </citation>
    <scope>NUCLEOTIDE SEQUENCE [LARGE SCALE GENOMIC DNA]</scope>
    <source>
        <strain evidence="2 3">DSM 44593</strain>
    </source>
</reference>
<feature type="compositionally biased region" description="Basic and acidic residues" evidence="1">
    <location>
        <begin position="37"/>
        <end position="46"/>
    </location>
</feature>
<accession>A0A841EFI5</accession>
<dbReference type="Proteomes" id="UP000578077">
    <property type="component" value="Unassembled WGS sequence"/>
</dbReference>
<gene>
    <name evidence="2" type="ORF">HNR25_001922</name>
</gene>
<sequence length="734" mass="79082">MSDDTPSADPDAPPGEPSGPYEADGAREEGGAEGDDERGLGDFRRDLSALAARPGSTNERISAEKSARAELSTFAGAGVRSERAYGGDHFEFRVEPDGTRVRMYRLFGDELEEVRSAFAAPLGFDELTAAAASASVALLTGPEGAGKYAAARALLVGAGHPELYRLAPDTDLAGFVEDDVVPGAGYLLVDAPRTLVETLGAFEVQRLERLLAPVGCRLIITFPAGVRPNDPDTHRQVREIGDPPSPDAVLTAHLTWRVGAVRTAEFGAVDDVASLIPGRSPTESPLVRAADAARMLAETTGSADEAVKRVADRLALNDVHSFHRWFEELGDIDTQCLAVSVAVFGGEPHESVAALGRALQRRLQPPQSPDNLEMPRSSPLAATGEKRLARLHAARFAEEVSARYGGVPGRVVRYLDPGVPRRVLEQVWAEYDQAQAELPAWLRQCARNELPSVRVRAAVAVGVLAEAAFDTVRTTVLQQWAADTDPRLRDAAATALSTAVRQPCLDQAVRDLVRGWAAEQGSTALCATAARAWTVLLDDGAEGDEPALRLLDQLADVDGTQVVEAICLSIAECLAMAGDSRHRQAFALMRNWTAAREPRRRVLGELAFLYAAADLREERRGDEQDGAPHSWPALLAMSARDPVRQREIAALWETVLNSSGSYETAYGVLGEWARAADPDPAARRAFARLLERVSARPRARRIVLFLADRWTRSGEAAAPRSAAEIRALLNGKTR</sequence>
<keyword evidence="3" id="KW-1185">Reference proteome</keyword>
<organism evidence="2 3">
    <name type="scientific">Streptomonospora salina</name>
    <dbReference type="NCBI Taxonomy" id="104205"/>
    <lineage>
        <taxon>Bacteria</taxon>
        <taxon>Bacillati</taxon>
        <taxon>Actinomycetota</taxon>
        <taxon>Actinomycetes</taxon>
        <taxon>Streptosporangiales</taxon>
        <taxon>Nocardiopsidaceae</taxon>
        <taxon>Streptomonospora</taxon>
    </lineage>
</organism>
<evidence type="ECO:0000313" key="2">
    <source>
        <dbReference type="EMBL" id="MBB5998171.1"/>
    </source>
</evidence>
<dbReference type="InterPro" id="IPR016024">
    <property type="entry name" value="ARM-type_fold"/>
</dbReference>
<feature type="region of interest" description="Disordered" evidence="1">
    <location>
        <begin position="1"/>
        <end position="46"/>
    </location>
</feature>
<name>A0A841EFI5_9ACTN</name>
<protein>
    <submittedName>
        <fullName evidence="2">Uncharacterized protein</fullName>
    </submittedName>
</protein>
<feature type="compositionally biased region" description="Low complexity" evidence="1">
    <location>
        <begin position="1"/>
        <end position="10"/>
    </location>
</feature>